<organism evidence="3 4">
    <name type="scientific">Lasallia pustulata</name>
    <dbReference type="NCBI Taxonomy" id="136370"/>
    <lineage>
        <taxon>Eukaryota</taxon>
        <taxon>Fungi</taxon>
        <taxon>Dikarya</taxon>
        <taxon>Ascomycota</taxon>
        <taxon>Pezizomycotina</taxon>
        <taxon>Lecanoromycetes</taxon>
        <taxon>OSLEUM clade</taxon>
        <taxon>Umbilicariomycetidae</taxon>
        <taxon>Umbilicariales</taxon>
        <taxon>Umbilicariaceae</taxon>
        <taxon>Lasallia</taxon>
    </lineage>
</organism>
<accession>A0A5M8PS14</accession>
<protein>
    <recommendedName>
        <fullName evidence="2">DUF6594 domain-containing protein</fullName>
    </recommendedName>
</protein>
<dbReference type="AlphaFoldDB" id="A0A5M8PS14"/>
<dbReference type="InterPro" id="IPR046529">
    <property type="entry name" value="DUF6594"/>
</dbReference>
<feature type="transmembrane region" description="Helical" evidence="1">
    <location>
        <begin position="106"/>
        <end position="128"/>
    </location>
</feature>
<proteinExistence type="predicted"/>
<keyword evidence="1" id="KW-0472">Membrane</keyword>
<keyword evidence="1" id="KW-0812">Transmembrane</keyword>
<keyword evidence="1" id="KW-1133">Transmembrane helix</keyword>
<sequence length="129" mass="13296">MDGSWVWKSGLGLVCEEVAAGQTVAPGAVLLQPDGPESGLYSYKKSTLMTVTHIVGTTIGTLIPTAAISVLYYVHDMVARLGAILAFSAVFSLALAVFTKAKKVEIFAATAAFASVQVVFVGSTNALAG</sequence>
<feature type="transmembrane region" description="Helical" evidence="1">
    <location>
        <begin position="54"/>
        <end position="75"/>
    </location>
</feature>
<reference evidence="3 4" key="1">
    <citation type="submission" date="2019-09" db="EMBL/GenBank/DDBJ databases">
        <title>The hologenome of the rock-dwelling lichen Lasallia pustulata.</title>
        <authorList>
            <person name="Greshake Tzovaras B."/>
            <person name="Segers F."/>
            <person name="Bicker A."/>
            <person name="Dal Grande F."/>
            <person name="Otte J."/>
            <person name="Hankeln T."/>
            <person name="Schmitt I."/>
            <person name="Ebersberger I."/>
        </authorList>
    </citation>
    <scope>NUCLEOTIDE SEQUENCE [LARGE SCALE GENOMIC DNA]</scope>
    <source>
        <strain evidence="3">A1-1</strain>
    </source>
</reference>
<dbReference type="PANTHER" id="PTHR34502:SF5">
    <property type="entry name" value="DUF6594 DOMAIN-CONTAINING PROTEIN"/>
    <property type="match status" value="1"/>
</dbReference>
<dbReference type="Proteomes" id="UP000324767">
    <property type="component" value="Unassembled WGS sequence"/>
</dbReference>
<dbReference type="Pfam" id="PF20237">
    <property type="entry name" value="DUF6594"/>
    <property type="match status" value="1"/>
</dbReference>
<evidence type="ECO:0000313" key="4">
    <source>
        <dbReference type="Proteomes" id="UP000324767"/>
    </source>
</evidence>
<evidence type="ECO:0000259" key="2">
    <source>
        <dbReference type="Pfam" id="PF20237"/>
    </source>
</evidence>
<evidence type="ECO:0000256" key="1">
    <source>
        <dbReference type="SAM" id="Phobius"/>
    </source>
</evidence>
<gene>
    <name evidence="3" type="ORF">FRX48_03995</name>
</gene>
<feature type="domain" description="DUF6594" evidence="2">
    <location>
        <begin position="36"/>
        <end position="118"/>
    </location>
</feature>
<dbReference type="PANTHER" id="PTHR34502">
    <property type="entry name" value="DUF6594 DOMAIN-CONTAINING PROTEIN-RELATED"/>
    <property type="match status" value="1"/>
</dbReference>
<evidence type="ECO:0000313" key="3">
    <source>
        <dbReference type="EMBL" id="KAA6411845.1"/>
    </source>
</evidence>
<feature type="transmembrane region" description="Helical" evidence="1">
    <location>
        <begin position="81"/>
        <end position="99"/>
    </location>
</feature>
<dbReference type="OrthoDB" id="5342093at2759"/>
<dbReference type="EMBL" id="VXIT01000006">
    <property type="protein sequence ID" value="KAA6411845.1"/>
    <property type="molecule type" value="Genomic_DNA"/>
</dbReference>
<comment type="caution">
    <text evidence="3">The sequence shown here is derived from an EMBL/GenBank/DDBJ whole genome shotgun (WGS) entry which is preliminary data.</text>
</comment>
<name>A0A5M8PS14_9LECA</name>